<feature type="domain" description="Glycosyl hydrolase family 31 C-terminal" evidence="5">
    <location>
        <begin position="596"/>
        <end position="683"/>
    </location>
</feature>
<dbReference type="SUPFAM" id="SSF51011">
    <property type="entry name" value="Glycosyl hydrolase domain"/>
    <property type="match status" value="1"/>
</dbReference>
<feature type="domain" description="Glycoside hydrolase family 31 N-terminal" evidence="4">
    <location>
        <begin position="27"/>
        <end position="213"/>
    </location>
</feature>
<dbReference type="OrthoDB" id="176168at2"/>
<dbReference type="GO" id="GO:0030246">
    <property type="term" value="F:carbohydrate binding"/>
    <property type="evidence" value="ECO:0007669"/>
    <property type="project" value="InterPro"/>
</dbReference>
<dbReference type="Pfam" id="PF13802">
    <property type="entry name" value="Gal_mutarotas_2"/>
    <property type="match status" value="1"/>
</dbReference>
<organism evidence="6 7">
    <name type="scientific">Roseibium suaedae</name>
    <dbReference type="NCBI Taxonomy" id="735517"/>
    <lineage>
        <taxon>Bacteria</taxon>
        <taxon>Pseudomonadati</taxon>
        <taxon>Pseudomonadota</taxon>
        <taxon>Alphaproteobacteria</taxon>
        <taxon>Hyphomicrobiales</taxon>
        <taxon>Stappiaceae</taxon>
        <taxon>Roseibium</taxon>
    </lineage>
</organism>
<dbReference type="EMBL" id="FRBW01000002">
    <property type="protein sequence ID" value="SHM26606.1"/>
    <property type="molecule type" value="Genomic_DNA"/>
</dbReference>
<dbReference type="Gene3D" id="3.20.20.80">
    <property type="entry name" value="Glycosidases"/>
    <property type="match status" value="1"/>
</dbReference>
<dbReference type="RefSeq" id="WP_073012971.1">
    <property type="nucleotide sequence ID" value="NZ_FRBW01000002.1"/>
</dbReference>
<dbReference type="InterPro" id="IPR000322">
    <property type="entry name" value="Glyco_hydro_31_TIM"/>
</dbReference>
<dbReference type="AlphaFoldDB" id="A0A1M7HDP7"/>
<evidence type="ECO:0000259" key="4">
    <source>
        <dbReference type="Pfam" id="PF13802"/>
    </source>
</evidence>
<dbReference type="GO" id="GO:0005975">
    <property type="term" value="P:carbohydrate metabolic process"/>
    <property type="evidence" value="ECO:0007669"/>
    <property type="project" value="InterPro"/>
</dbReference>
<keyword evidence="7" id="KW-1185">Reference proteome</keyword>
<dbReference type="SUPFAM" id="SSF74650">
    <property type="entry name" value="Galactose mutarotase-like"/>
    <property type="match status" value="1"/>
</dbReference>
<evidence type="ECO:0000259" key="5">
    <source>
        <dbReference type="Pfam" id="PF21365"/>
    </source>
</evidence>
<dbReference type="Proteomes" id="UP000186002">
    <property type="component" value="Unassembled WGS sequence"/>
</dbReference>
<evidence type="ECO:0000313" key="6">
    <source>
        <dbReference type="EMBL" id="SHM26606.1"/>
    </source>
</evidence>
<dbReference type="Gene3D" id="2.60.40.1760">
    <property type="entry name" value="glycosyl hydrolase (family 31)"/>
    <property type="match status" value="1"/>
</dbReference>
<sequence length="787" mass="88569">MKTLNIWRIKSATATGAELEVEGRHLLRIAVLEDRLFRVSLLKDGVWRLDRSWTIAPNGDAPLEGRNRDRNDGFACPAFTLSESEGQIVLATDTMRLTVSTPLHLSWEARTAEGWKVFAEERSTGALMLGVRDHRHSHFLSRSRLDKVYGLGEKAGLLERSGRRYEMRNLDAMGYDAETTDPLYKHVPFTLTKTADAGCWSIFYDNLAGTWFDLGNELDNYHKPYRSYRAEDGDLDYYMRWADNLGELSTAQAKMTGGTAFPPRWTLGYSGSTMSYTDAPDAQVQLEGFLSKIAEHDIPCDSFQMSSGYTSIGPKRYVFNWNTDKVPDVLSMTAKFRDAGVHLIANIKPCLLQDHPRYGEAEDAGLFVRDSETGKPERSIFWDDEGSHLDFTKPETQRWWQENVTRQLLEKGIGSTWNDNNEYEIWDDLALCEGFGSEIPVKLIRPIQPILMTRASETAQKAHAPHLRPYLISRSGAPGLQRYAQTWTGDNRTDWKTIRWNIRMGLGLSMSGFFNIGHDVGGFAGLKPEPELFVRWVQNGIFHPRFTIHSWNDDHTVNEPWMYPEVTHHIRDAIKLRYKLMPYLYTLLWRMARFDEAMMRPTFVEFPDDQRCWDDTDDFMLGPDLLVANVVDKGVATRKVYLPENGTGWWDFHAGTWHKGGQELDLSVDLGSMPLFVRAGAILPLAEGSSRAAPEAETGRILALFPVPATGEATGELFEDDGISVDAPFSHLSFSLKEAGGALDLDWTKDGSGTPVLSEATLVLPKGETRTLSARGTALGQGASISL</sequence>
<feature type="domain" description="Glycoside hydrolase family 31 TIM barrel" evidence="3">
    <location>
        <begin position="260"/>
        <end position="587"/>
    </location>
</feature>
<dbReference type="PANTHER" id="PTHR22762:SF165">
    <property type="entry name" value="PUTATIVE (AFU_ORTHOLOGUE AFUA_1G06560)-RELATED"/>
    <property type="match status" value="1"/>
</dbReference>
<reference evidence="6 7" key="1">
    <citation type="submission" date="2016-11" db="EMBL/GenBank/DDBJ databases">
        <authorList>
            <person name="Jaros S."/>
            <person name="Januszkiewicz K."/>
            <person name="Wedrychowicz H."/>
        </authorList>
    </citation>
    <scope>NUCLEOTIDE SEQUENCE [LARGE SCALE GENOMIC DNA]</scope>
    <source>
        <strain evidence="6 7">DSM 22153</strain>
    </source>
</reference>
<evidence type="ECO:0000259" key="3">
    <source>
        <dbReference type="Pfam" id="PF01055"/>
    </source>
</evidence>
<accession>A0A1M7HDP7</accession>
<dbReference type="CDD" id="cd14752">
    <property type="entry name" value="GH31_N"/>
    <property type="match status" value="1"/>
</dbReference>
<evidence type="ECO:0000256" key="1">
    <source>
        <dbReference type="ARBA" id="ARBA00007806"/>
    </source>
</evidence>
<dbReference type="Gene3D" id="2.60.40.1180">
    <property type="entry name" value="Golgi alpha-mannosidase II"/>
    <property type="match status" value="1"/>
</dbReference>
<gene>
    <name evidence="6" type="ORF">SAMN05444272_2193</name>
</gene>
<dbReference type="Pfam" id="PF01055">
    <property type="entry name" value="Glyco_hydro_31_2nd"/>
    <property type="match status" value="1"/>
</dbReference>
<name>A0A1M7HDP7_9HYPH</name>
<dbReference type="GO" id="GO:0004553">
    <property type="term" value="F:hydrolase activity, hydrolyzing O-glycosyl compounds"/>
    <property type="evidence" value="ECO:0007669"/>
    <property type="project" value="InterPro"/>
</dbReference>
<dbReference type="InterPro" id="IPR025887">
    <property type="entry name" value="Glyco_hydro_31_N_dom"/>
</dbReference>
<dbReference type="STRING" id="735517.SAMN05444272_2193"/>
<comment type="similarity">
    <text evidence="1 2">Belongs to the glycosyl hydrolase 31 family.</text>
</comment>
<dbReference type="PANTHER" id="PTHR22762">
    <property type="entry name" value="ALPHA-GLUCOSIDASE"/>
    <property type="match status" value="1"/>
</dbReference>
<dbReference type="InterPro" id="IPR011013">
    <property type="entry name" value="Gal_mutarotase_sf_dom"/>
</dbReference>
<dbReference type="InterPro" id="IPR017853">
    <property type="entry name" value="GH"/>
</dbReference>
<dbReference type="InterPro" id="IPR048395">
    <property type="entry name" value="Glyco_hydro_31_C"/>
</dbReference>
<proteinExistence type="inferred from homology"/>
<evidence type="ECO:0000256" key="2">
    <source>
        <dbReference type="RuleBase" id="RU361185"/>
    </source>
</evidence>
<keyword evidence="2" id="KW-0378">Hydrolase</keyword>
<protein>
    <submittedName>
        <fullName evidence="6">Alpha-glucosidase</fullName>
    </submittedName>
</protein>
<dbReference type="InterPro" id="IPR013780">
    <property type="entry name" value="Glyco_hydro_b"/>
</dbReference>
<evidence type="ECO:0000313" key="7">
    <source>
        <dbReference type="Proteomes" id="UP000186002"/>
    </source>
</evidence>
<keyword evidence="2" id="KW-0326">Glycosidase</keyword>
<dbReference type="Pfam" id="PF21365">
    <property type="entry name" value="Glyco_hydro_31_3rd"/>
    <property type="match status" value="1"/>
</dbReference>
<dbReference type="CDD" id="cd06599">
    <property type="entry name" value="GH31_glycosidase_Aec37"/>
    <property type="match status" value="1"/>
</dbReference>
<dbReference type="SUPFAM" id="SSF51445">
    <property type="entry name" value="(Trans)glycosidases"/>
    <property type="match status" value="1"/>
</dbReference>